<dbReference type="InterPro" id="IPR036390">
    <property type="entry name" value="WH_DNA-bd_sf"/>
</dbReference>
<dbReference type="InterPro" id="IPR036388">
    <property type="entry name" value="WH-like_DNA-bd_sf"/>
</dbReference>
<dbReference type="Gene3D" id="1.10.10.10">
    <property type="entry name" value="Winged helix-like DNA-binding domain superfamily/Winged helix DNA-binding domain"/>
    <property type="match status" value="1"/>
</dbReference>
<dbReference type="NCBIfam" id="NF033788">
    <property type="entry name" value="HTH_metalloreg"/>
    <property type="match status" value="1"/>
</dbReference>
<dbReference type="PRINTS" id="PR00778">
    <property type="entry name" value="HTHARSR"/>
</dbReference>
<gene>
    <name evidence="2" type="ORF">GC106_23260</name>
</gene>
<dbReference type="InterPro" id="IPR001845">
    <property type="entry name" value="HTH_ArsR_DNA-bd_dom"/>
</dbReference>
<proteinExistence type="predicted"/>
<evidence type="ECO:0000259" key="1">
    <source>
        <dbReference type="PROSITE" id="PS50987"/>
    </source>
</evidence>
<organism evidence="2 3">
    <name type="scientific">Kibdelosporangium persicum</name>
    <dbReference type="NCBI Taxonomy" id="2698649"/>
    <lineage>
        <taxon>Bacteria</taxon>
        <taxon>Bacillati</taxon>
        <taxon>Actinomycetota</taxon>
        <taxon>Actinomycetes</taxon>
        <taxon>Pseudonocardiales</taxon>
        <taxon>Pseudonocardiaceae</taxon>
        <taxon>Kibdelosporangium</taxon>
    </lineage>
</organism>
<name>A0ABX2F2B9_9PSEU</name>
<protein>
    <submittedName>
        <fullName evidence="2">Transcriptional repressor SdpR</fullName>
    </submittedName>
</protein>
<dbReference type="Pfam" id="PF12840">
    <property type="entry name" value="HTH_20"/>
    <property type="match status" value="1"/>
</dbReference>
<dbReference type="EMBL" id="JAAATY010000005">
    <property type="protein sequence ID" value="NRN65116.1"/>
    <property type="molecule type" value="Genomic_DNA"/>
</dbReference>
<reference evidence="2 3" key="1">
    <citation type="submission" date="2020-01" db="EMBL/GenBank/DDBJ databases">
        <title>Kibdelosporangium persica a novel Actinomycetes from a hot desert in Iran.</title>
        <authorList>
            <person name="Safaei N."/>
            <person name="Zaburannyi N."/>
            <person name="Mueller R."/>
            <person name="Wink J."/>
        </authorList>
    </citation>
    <scope>NUCLEOTIDE SEQUENCE [LARGE SCALE GENOMIC DNA]</scope>
    <source>
        <strain evidence="2 3">4NS15</strain>
    </source>
</reference>
<dbReference type="PROSITE" id="PS50987">
    <property type="entry name" value="HTH_ARSR_2"/>
    <property type="match status" value="1"/>
</dbReference>
<feature type="domain" description="HTH arsR-type" evidence="1">
    <location>
        <begin position="1"/>
        <end position="91"/>
    </location>
</feature>
<sequence>MDDELSRTFAALADPTRRAILARLADGPAPVNELAQPFDMTPQAISKHLKVLESAGLISRSRQGQWRPCRLEVAPLDAVTAWIARYRAAWADSFDRLEAEIKKMRHKEDG</sequence>
<dbReference type="SUPFAM" id="SSF46785">
    <property type="entry name" value="Winged helix' DNA-binding domain"/>
    <property type="match status" value="1"/>
</dbReference>
<dbReference type="InterPro" id="IPR011991">
    <property type="entry name" value="ArsR-like_HTH"/>
</dbReference>
<dbReference type="RefSeq" id="WP_173128478.1">
    <property type="nucleotide sequence ID" value="NZ_CBCSGW010000013.1"/>
</dbReference>
<dbReference type="CDD" id="cd00090">
    <property type="entry name" value="HTH_ARSR"/>
    <property type="match status" value="1"/>
</dbReference>
<accession>A0ABX2F2B9</accession>
<keyword evidence="3" id="KW-1185">Reference proteome</keyword>
<dbReference type="PANTHER" id="PTHR38600:SF2">
    <property type="entry name" value="SLL0088 PROTEIN"/>
    <property type="match status" value="1"/>
</dbReference>
<comment type="caution">
    <text evidence="2">The sequence shown here is derived from an EMBL/GenBank/DDBJ whole genome shotgun (WGS) entry which is preliminary data.</text>
</comment>
<dbReference type="Proteomes" id="UP000763557">
    <property type="component" value="Unassembled WGS sequence"/>
</dbReference>
<evidence type="ECO:0000313" key="3">
    <source>
        <dbReference type="Proteomes" id="UP000763557"/>
    </source>
</evidence>
<dbReference type="PANTHER" id="PTHR38600">
    <property type="entry name" value="TRANSCRIPTIONAL REGULATORY PROTEIN"/>
    <property type="match status" value="1"/>
</dbReference>
<evidence type="ECO:0000313" key="2">
    <source>
        <dbReference type="EMBL" id="NRN65116.1"/>
    </source>
</evidence>
<dbReference type="SMART" id="SM00418">
    <property type="entry name" value="HTH_ARSR"/>
    <property type="match status" value="1"/>
</dbReference>